<accession>A0ACD4NUR5</accession>
<dbReference type="EMBL" id="CP113520">
    <property type="protein sequence ID" value="WAJ30569.1"/>
    <property type="molecule type" value="Genomic_DNA"/>
</dbReference>
<protein>
    <submittedName>
        <fullName evidence="1">Uncharacterized protein</fullName>
    </submittedName>
</protein>
<evidence type="ECO:0000313" key="1">
    <source>
        <dbReference type="EMBL" id="WAJ30569.1"/>
    </source>
</evidence>
<sequence length="114" mass="12201">MNWTDAPKSTAELTTLMMVSPFVIGTRMTQMWLSAASPTAADKAEVSLMVAEKIQAVGESIVAMNMATMKAVGDATIAAMSGRARHVNDADAILSAGLQVYSKKVRANRKRLSR</sequence>
<keyword evidence="2" id="KW-1185">Reference proteome</keyword>
<evidence type="ECO:0000313" key="2">
    <source>
        <dbReference type="Proteomes" id="UP001163223"/>
    </source>
</evidence>
<organism evidence="1 2">
    <name type="scientific">Antarcticirhabdus aurantiaca</name>
    <dbReference type="NCBI Taxonomy" id="2606717"/>
    <lineage>
        <taxon>Bacteria</taxon>
        <taxon>Pseudomonadati</taxon>
        <taxon>Pseudomonadota</taxon>
        <taxon>Alphaproteobacteria</taxon>
        <taxon>Hyphomicrobiales</taxon>
        <taxon>Aurantimonadaceae</taxon>
        <taxon>Antarcticirhabdus</taxon>
    </lineage>
</organism>
<gene>
    <name evidence="1" type="ORF">OXU80_10335</name>
</gene>
<name>A0ACD4NUR5_9HYPH</name>
<dbReference type="Proteomes" id="UP001163223">
    <property type="component" value="Chromosome"/>
</dbReference>
<proteinExistence type="predicted"/>
<reference evidence="1" key="1">
    <citation type="submission" date="2022-11" db="EMBL/GenBank/DDBJ databases">
        <title>beta-Carotene-producing bacterium, Jeongeuplla avenae sp. nov., alleviates the salt stress of Arabidopsis seedlings.</title>
        <authorList>
            <person name="Jiang L."/>
            <person name="Lee J."/>
        </authorList>
    </citation>
    <scope>NUCLEOTIDE SEQUENCE</scope>
    <source>
        <strain evidence="1">DY_R2A_6</strain>
    </source>
</reference>